<feature type="transmembrane region" description="Helical" evidence="1">
    <location>
        <begin position="149"/>
        <end position="170"/>
    </location>
</feature>
<accession>A0A6C0EM81</accession>
<feature type="domain" description="Phosphatidic acid phosphatase type 2/haloperoxidase" evidence="2">
    <location>
        <begin position="88"/>
        <end position="173"/>
    </location>
</feature>
<feature type="transmembrane region" description="Helical" evidence="1">
    <location>
        <begin position="126"/>
        <end position="143"/>
    </location>
</feature>
<organism evidence="3">
    <name type="scientific">viral metagenome</name>
    <dbReference type="NCBI Taxonomy" id="1070528"/>
    <lineage>
        <taxon>unclassified sequences</taxon>
        <taxon>metagenomes</taxon>
        <taxon>organismal metagenomes</taxon>
    </lineage>
</organism>
<feature type="transmembrane region" description="Helical" evidence="1">
    <location>
        <begin position="33"/>
        <end position="53"/>
    </location>
</feature>
<dbReference type="SUPFAM" id="SSF48317">
    <property type="entry name" value="Acid phosphatase/Vanadium-dependent haloperoxidase"/>
    <property type="match status" value="1"/>
</dbReference>
<dbReference type="Pfam" id="PF01569">
    <property type="entry name" value="PAP2"/>
    <property type="match status" value="1"/>
</dbReference>
<keyword evidence="1" id="KW-0472">Membrane</keyword>
<keyword evidence="1" id="KW-0812">Transmembrane</keyword>
<proteinExistence type="predicted"/>
<name>A0A6C0EM81_9ZZZZ</name>
<dbReference type="EMBL" id="MN738878">
    <property type="protein sequence ID" value="QHT29563.1"/>
    <property type="molecule type" value="Genomic_DNA"/>
</dbReference>
<feature type="transmembrane region" description="Helical" evidence="1">
    <location>
        <begin position="7"/>
        <end position="27"/>
    </location>
</feature>
<dbReference type="AlphaFoldDB" id="A0A6C0EM81"/>
<dbReference type="Gene3D" id="1.20.144.10">
    <property type="entry name" value="Phosphatidic acid phosphatase type 2/haloperoxidase"/>
    <property type="match status" value="1"/>
</dbReference>
<dbReference type="InterPro" id="IPR036938">
    <property type="entry name" value="PAP2/HPO_sf"/>
</dbReference>
<dbReference type="InterPro" id="IPR000326">
    <property type="entry name" value="PAP2/HPO"/>
</dbReference>
<protein>
    <recommendedName>
        <fullName evidence="2">Phosphatidic acid phosphatase type 2/haloperoxidase domain-containing protein</fullName>
    </recommendedName>
</protein>
<evidence type="ECO:0000259" key="2">
    <source>
        <dbReference type="Pfam" id="PF01569"/>
    </source>
</evidence>
<sequence length="185" mass="20325">MGFGNELSGIAASMPMIIGGGSLLAGLVGNSKLAIYFTLGVFLQDKILNTFILKKLIFGNMKGNWKYRPSNIPCEGCGLFADCSLCGKDKLAVKRHIGMPSGHSQTMCFSATFWTMYMLKKHSKSGIIIAIWLLALIIMIDRMRRNCHTMFQVTVGAVIGVALGYSYWLLVEKELLNGNISATLY</sequence>
<evidence type="ECO:0000313" key="3">
    <source>
        <dbReference type="EMBL" id="QHT29563.1"/>
    </source>
</evidence>
<evidence type="ECO:0000256" key="1">
    <source>
        <dbReference type="SAM" id="Phobius"/>
    </source>
</evidence>
<reference evidence="3" key="1">
    <citation type="journal article" date="2020" name="Nature">
        <title>Giant virus diversity and host interactions through global metagenomics.</title>
        <authorList>
            <person name="Schulz F."/>
            <person name="Roux S."/>
            <person name="Paez-Espino D."/>
            <person name="Jungbluth S."/>
            <person name="Walsh D.A."/>
            <person name="Denef V.J."/>
            <person name="McMahon K.D."/>
            <person name="Konstantinidis K.T."/>
            <person name="Eloe-Fadrosh E.A."/>
            <person name="Kyrpides N.C."/>
            <person name="Woyke T."/>
        </authorList>
    </citation>
    <scope>NUCLEOTIDE SEQUENCE</scope>
    <source>
        <strain evidence="3">GVMAG-M-3300005589-24</strain>
    </source>
</reference>
<keyword evidence="1" id="KW-1133">Transmembrane helix</keyword>